<dbReference type="SMART" id="SM00228">
    <property type="entry name" value="PDZ"/>
    <property type="match status" value="1"/>
</dbReference>
<dbReference type="RefSeq" id="WP_131331775.1">
    <property type="nucleotide sequence ID" value="NZ_CP044016.1"/>
</dbReference>
<dbReference type="Gene3D" id="2.30.42.10">
    <property type="match status" value="1"/>
</dbReference>
<keyword evidence="2 5" id="KW-0645">Protease</keyword>
<dbReference type="KEGG" id="arac:E0W69_019760"/>
<dbReference type="InterPro" id="IPR005151">
    <property type="entry name" value="Tail-specific_protease"/>
</dbReference>
<keyword evidence="6" id="KW-1133">Transmembrane helix</keyword>
<evidence type="ECO:0000259" key="7">
    <source>
        <dbReference type="PROSITE" id="PS50106"/>
    </source>
</evidence>
<keyword evidence="3 5" id="KW-0378">Hydrolase</keyword>
<keyword evidence="9" id="KW-1185">Reference proteome</keyword>
<dbReference type="GO" id="GO:0007165">
    <property type="term" value="P:signal transduction"/>
    <property type="evidence" value="ECO:0007669"/>
    <property type="project" value="TreeGrafter"/>
</dbReference>
<keyword evidence="4 5" id="KW-0720">Serine protease</keyword>
<keyword evidence="6" id="KW-0812">Transmembrane</keyword>
<evidence type="ECO:0000256" key="1">
    <source>
        <dbReference type="ARBA" id="ARBA00009179"/>
    </source>
</evidence>
<dbReference type="EMBL" id="CP044016">
    <property type="protein sequence ID" value="QES90792.1"/>
    <property type="molecule type" value="Genomic_DNA"/>
</dbReference>
<gene>
    <name evidence="8" type="ORF">E0W69_019760</name>
</gene>
<feature type="domain" description="PDZ" evidence="7">
    <location>
        <begin position="89"/>
        <end position="142"/>
    </location>
</feature>
<dbReference type="CDD" id="cd07560">
    <property type="entry name" value="Peptidase_S41_CPP"/>
    <property type="match status" value="1"/>
</dbReference>
<feature type="transmembrane region" description="Helical" evidence="6">
    <location>
        <begin position="6"/>
        <end position="26"/>
    </location>
</feature>
<organism evidence="8 9">
    <name type="scientific">Rhizosphaericola mali</name>
    <dbReference type="NCBI Taxonomy" id="2545455"/>
    <lineage>
        <taxon>Bacteria</taxon>
        <taxon>Pseudomonadati</taxon>
        <taxon>Bacteroidota</taxon>
        <taxon>Chitinophagia</taxon>
        <taxon>Chitinophagales</taxon>
        <taxon>Chitinophagaceae</taxon>
        <taxon>Rhizosphaericola</taxon>
    </lineage>
</organism>
<evidence type="ECO:0000313" key="8">
    <source>
        <dbReference type="EMBL" id="QES90792.1"/>
    </source>
</evidence>
<dbReference type="SUPFAM" id="SSF50156">
    <property type="entry name" value="PDZ domain-like"/>
    <property type="match status" value="1"/>
</dbReference>
<evidence type="ECO:0000256" key="6">
    <source>
        <dbReference type="SAM" id="Phobius"/>
    </source>
</evidence>
<dbReference type="InterPro" id="IPR029045">
    <property type="entry name" value="ClpP/crotonase-like_dom_sf"/>
</dbReference>
<dbReference type="PROSITE" id="PS50106">
    <property type="entry name" value="PDZ"/>
    <property type="match status" value="1"/>
</dbReference>
<dbReference type="GO" id="GO:0006508">
    <property type="term" value="P:proteolysis"/>
    <property type="evidence" value="ECO:0007669"/>
    <property type="project" value="UniProtKB-KW"/>
</dbReference>
<reference evidence="8 9" key="1">
    <citation type="submission" date="2019-09" db="EMBL/GenBank/DDBJ databases">
        <title>Complete genome sequence of Arachidicoccus sp. B3-10 isolated from apple orchard soil.</title>
        <authorList>
            <person name="Kim H.S."/>
            <person name="Han K.-I."/>
            <person name="Suh M.K."/>
            <person name="Lee K.C."/>
            <person name="Eom M.K."/>
            <person name="Kim J.-S."/>
            <person name="Kang S.W."/>
            <person name="Sin Y."/>
            <person name="Lee J.-S."/>
        </authorList>
    </citation>
    <scope>NUCLEOTIDE SEQUENCE [LARGE SCALE GENOMIC DNA]</scope>
    <source>
        <strain evidence="8 9">B3-10</strain>
    </source>
</reference>
<proteinExistence type="inferred from homology"/>
<dbReference type="GO" id="GO:0008236">
    <property type="term" value="F:serine-type peptidase activity"/>
    <property type="evidence" value="ECO:0007669"/>
    <property type="project" value="UniProtKB-KW"/>
</dbReference>
<dbReference type="NCBIfam" id="TIGR00225">
    <property type="entry name" value="prc"/>
    <property type="match status" value="1"/>
</dbReference>
<dbReference type="GO" id="GO:0004175">
    <property type="term" value="F:endopeptidase activity"/>
    <property type="evidence" value="ECO:0007669"/>
    <property type="project" value="TreeGrafter"/>
</dbReference>
<dbReference type="Proteomes" id="UP000292424">
    <property type="component" value="Chromosome"/>
</dbReference>
<dbReference type="Pfam" id="PF03572">
    <property type="entry name" value="Peptidase_S41"/>
    <property type="match status" value="1"/>
</dbReference>
<dbReference type="OrthoDB" id="9812068at2"/>
<name>A0A5P2GA23_9BACT</name>
<evidence type="ECO:0000313" key="9">
    <source>
        <dbReference type="Proteomes" id="UP000292424"/>
    </source>
</evidence>
<comment type="similarity">
    <text evidence="1 5">Belongs to the peptidase S41A family.</text>
</comment>
<dbReference type="InterPro" id="IPR036034">
    <property type="entry name" value="PDZ_sf"/>
</dbReference>
<dbReference type="PANTHER" id="PTHR32060:SF30">
    <property type="entry name" value="CARBOXY-TERMINAL PROCESSING PROTEASE CTPA"/>
    <property type="match status" value="1"/>
</dbReference>
<dbReference type="InterPro" id="IPR001478">
    <property type="entry name" value="PDZ"/>
</dbReference>
<dbReference type="Gene3D" id="3.90.226.10">
    <property type="entry name" value="2-enoyl-CoA Hydratase, Chain A, domain 1"/>
    <property type="match status" value="1"/>
</dbReference>
<sequence>MKNKKLSILNPILFSLVMIVGMFVGFKLKKERNGASFFNNEQKTPTEEILSLINKDYVDPVNPDSLQLKAIDDLLSQLDPHSKYITPEKIKLLNEELNGEFKGMGLEFMMYQDTATVLYSIPNGPAAKAGLKLGDRLLSINDNISLINKRYNMDSIYKIIANAPGNKIQLKILKDDKIGTVEVEKSIVPLISVPAAFMLDNQTAFVRIDRFAETTYPEFMVQAERLKKQGVQNIILDLRGNGGGAFQQAVDLCDEFLADSKLVVYTEGNKVGKKEYYTKRDGLFEKGKVVLLVDEETASASEVLSGAIQDWDRGTIIGRRTFGKGLVQEQYNLTNNGALRLTIARYYTPLGRSIQKPYDKNLADYDEEVTHRFADGEVEKGDTSKNRGKAYKTPHGKVVYGGGGITPDIFIPYNPEILPTEVYMLYINGLMNQFVFKYYSENKTQIDQYGNIQQYVQQFNLNERAWTELVQFAQQHNIFIQNVKPKAKADLLLHIKAYIAKLKWQGEGFYRVMNPQDPFIQQAINVISKK</sequence>
<dbReference type="AlphaFoldDB" id="A0A5P2GA23"/>
<dbReference type="SMART" id="SM00245">
    <property type="entry name" value="TSPc"/>
    <property type="match status" value="1"/>
</dbReference>
<evidence type="ECO:0000256" key="3">
    <source>
        <dbReference type="ARBA" id="ARBA00022801"/>
    </source>
</evidence>
<dbReference type="SUPFAM" id="SSF52096">
    <property type="entry name" value="ClpP/crotonase"/>
    <property type="match status" value="1"/>
</dbReference>
<protein>
    <submittedName>
        <fullName evidence="8">S41 family peptidase</fullName>
    </submittedName>
</protein>
<dbReference type="InterPro" id="IPR004447">
    <property type="entry name" value="Peptidase_S41A"/>
</dbReference>
<evidence type="ECO:0000256" key="4">
    <source>
        <dbReference type="ARBA" id="ARBA00022825"/>
    </source>
</evidence>
<dbReference type="Pfam" id="PF13180">
    <property type="entry name" value="PDZ_2"/>
    <property type="match status" value="1"/>
</dbReference>
<evidence type="ECO:0000256" key="2">
    <source>
        <dbReference type="ARBA" id="ARBA00022670"/>
    </source>
</evidence>
<dbReference type="PANTHER" id="PTHR32060">
    <property type="entry name" value="TAIL-SPECIFIC PROTEASE"/>
    <property type="match status" value="1"/>
</dbReference>
<accession>A0A5P2GA23</accession>
<dbReference type="Gene3D" id="3.30.750.44">
    <property type="match status" value="1"/>
</dbReference>
<evidence type="ECO:0000256" key="5">
    <source>
        <dbReference type="RuleBase" id="RU004404"/>
    </source>
</evidence>
<keyword evidence="6" id="KW-0472">Membrane</keyword>
<dbReference type="GO" id="GO:0030288">
    <property type="term" value="C:outer membrane-bounded periplasmic space"/>
    <property type="evidence" value="ECO:0007669"/>
    <property type="project" value="TreeGrafter"/>
</dbReference>